<feature type="domain" description="F-box" evidence="1">
    <location>
        <begin position="1"/>
        <end position="42"/>
    </location>
</feature>
<reference evidence="3" key="2">
    <citation type="submission" date="2025-08" db="UniProtKB">
        <authorList>
            <consortium name="RefSeq"/>
        </authorList>
    </citation>
    <scope>IDENTIFICATION</scope>
    <source>
        <tissue evidence="3">Whole plant</tissue>
    </source>
</reference>
<dbReference type="KEGG" id="adu:107485693"/>
<dbReference type="CDD" id="cd22157">
    <property type="entry name" value="F-box_AtFBW1-like"/>
    <property type="match status" value="1"/>
</dbReference>
<evidence type="ECO:0000259" key="1">
    <source>
        <dbReference type="PROSITE" id="PS50181"/>
    </source>
</evidence>
<protein>
    <submittedName>
        <fullName evidence="3">F-box/kelch-repeat protein At3g06240-like</fullName>
    </submittedName>
</protein>
<evidence type="ECO:0000313" key="2">
    <source>
        <dbReference type="Proteomes" id="UP000515211"/>
    </source>
</evidence>
<reference evidence="2" key="1">
    <citation type="journal article" date="2016" name="Nat. Genet.">
        <title>The genome sequences of Arachis duranensis and Arachis ipaensis, the diploid ancestors of cultivated peanut.</title>
        <authorList>
            <person name="Bertioli D.J."/>
            <person name="Cannon S.B."/>
            <person name="Froenicke L."/>
            <person name="Huang G."/>
            <person name="Farmer A.D."/>
            <person name="Cannon E.K."/>
            <person name="Liu X."/>
            <person name="Gao D."/>
            <person name="Clevenger J."/>
            <person name="Dash S."/>
            <person name="Ren L."/>
            <person name="Moretzsohn M.C."/>
            <person name="Shirasawa K."/>
            <person name="Huang W."/>
            <person name="Vidigal B."/>
            <person name="Abernathy B."/>
            <person name="Chu Y."/>
            <person name="Niederhuth C.E."/>
            <person name="Umale P."/>
            <person name="Araujo A.C."/>
            <person name="Kozik A."/>
            <person name="Kim K.D."/>
            <person name="Burow M.D."/>
            <person name="Varshney R.K."/>
            <person name="Wang X."/>
            <person name="Zhang X."/>
            <person name="Barkley N."/>
            <person name="Guimaraes P.M."/>
            <person name="Isobe S."/>
            <person name="Guo B."/>
            <person name="Liao B."/>
            <person name="Stalker H.T."/>
            <person name="Schmitz R.J."/>
            <person name="Scheffler B.E."/>
            <person name="Leal-Bertioli S.C."/>
            <person name="Xun X."/>
            <person name="Jackson S.A."/>
            <person name="Michelmore R."/>
            <person name="Ozias-Akins P."/>
        </authorList>
    </citation>
    <scope>NUCLEOTIDE SEQUENCE [LARGE SCALE GENOMIC DNA]</scope>
    <source>
        <strain evidence="2">cv. V14167</strain>
    </source>
</reference>
<dbReference type="PANTHER" id="PTHR31672:SF13">
    <property type="entry name" value="F-BOX PROTEIN CPR30-LIKE"/>
    <property type="match status" value="1"/>
</dbReference>
<accession>A0A6P4DA54</accession>
<dbReference type="SUPFAM" id="SSF50965">
    <property type="entry name" value="Galactose oxidase, central domain"/>
    <property type="match status" value="1"/>
</dbReference>
<dbReference type="InterPro" id="IPR006527">
    <property type="entry name" value="F-box-assoc_dom_typ1"/>
</dbReference>
<sequence>MTLPPELLEIIFLRLPVRSLIRLKCVCKQWRSLISDPYFAKLHYDVAIAPTINNNNKLLYLSSDSSKACCVKTEPSIHHDYPFKLQETYKNDSTRIIGSCRGFILLQNDKPKPFLILWNPATSSHVRVPYPNNFSNSDFFCHGVVYEKSNDDYLVIMGSVGTLKGKRQWKFFSVRTNSWKEIEGGDCFTPNIAMAHQIGLLYNEAIHWVVVYNGSFVIVAFDIATKTLSMIPLPYPLDPNQWELSLVGGAGFFGICMMDHIWQHIWVMKEYKVQSSWILKMDILYPSDNTMIPLCFTESGDNVVWMNRIIKDLVKFERLGGNEEELEEFKLDFCDKDTVLVMFNESLLSLPSSCRQEE</sequence>
<dbReference type="OrthoDB" id="591557at2759"/>
<dbReference type="Pfam" id="PF00646">
    <property type="entry name" value="F-box"/>
    <property type="match status" value="1"/>
</dbReference>
<dbReference type="RefSeq" id="XP_015961702.1">
    <property type="nucleotide sequence ID" value="XM_016106216.1"/>
</dbReference>
<dbReference type="SUPFAM" id="SSF81383">
    <property type="entry name" value="F-box domain"/>
    <property type="match status" value="1"/>
</dbReference>
<dbReference type="PANTHER" id="PTHR31672">
    <property type="entry name" value="BNACNNG10540D PROTEIN"/>
    <property type="match status" value="1"/>
</dbReference>
<dbReference type="SMART" id="SM00256">
    <property type="entry name" value="FBOX"/>
    <property type="match status" value="1"/>
</dbReference>
<evidence type="ECO:0000313" key="3">
    <source>
        <dbReference type="RefSeq" id="XP_015961702.1"/>
    </source>
</evidence>
<keyword evidence="2" id="KW-1185">Reference proteome</keyword>
<name>A0A6P4DA54_ARADU</name>
<dbReference type="Proteomes" id="UP000515211">
    <property type="component" value="Chromosome 4"/>
</dbReference>
<dbReference type="InterPro" id="IPR036047">
    <property type="entry name" value="F-box-like_dom_sf"/>
</dbReference>
<proteinExistence type="predicted"/>
<dbReference type="GeneID" id="107485693"/>
<dbReference type="InterPro" id="IPR050796">
    <property type="entry name" value="SCF_F-box_component"/>
</dbReference>
<dbReference type="PROSITE" id="PS50181">
    <property type="entry name" value="FBOX"/>
    <property type="match status" value="1"/>
</dbReference>
<dbReference type="Pfam" id="PF07734">
    <property type="entry name" value="FBA_1"/>
    <property type="match status" value="1"/>
</dbReference>
<dbReference type="AlphaFoldDB" id="A0A6P4DA54"/>
<organism evidence="2 3">
    <name type="scientific">Arachis duranensis</name>
    <name type="common">Wild peanut</name>
    <dbReference type="NCBI Taxonomy" id="130453"/>
    <lineage>
        <taxon>Eukaryota</taxon>
        <taxon>Viridiplantae</taxon>
        <taxon>Streptophyta</taxon>
        <taxon>Embryophyta</taxon>
        <taxon>Tracheophyta</taxon>
        <taxon>Spermatophyta</taxon>
        <taxon>Magnoliopsida</taxon>
        <taxon>eudicotyledons</taxon>
        <taxon>Gunneridae</taxon>
        <taxon>Pentapetalae</taxon>
        <taxon>rosids</taxon>
        <taxon>fabids</taxon>
        <taxon>Fabales</taxon>
        <taxon>Fabaceae</taxon>
        <taxon>Papilionoideae</taxon>
        <taxon>50 kb inversion clade</taxon>
        <taxon>dalbergioids sensu lato</taxon>
        <taxon>Dalbergieae</taxon>
        <taxon>Pterocarpus clade</taxon>
        <taxon>Arachis</taxon>
    </lineage>
</organism>
<dbReference type="InterPro" id="IPR011043">
    <property type="entry name" value="Gal_Oxase/kelch_b-propeller"/>
</dbReference>
<gene>
    <name evidence="3" type="primary">LOC107485693</name>
</gene>
<dbReference type="Gene3D" id="1.20.1280.50">
    <property type="match status" value="1"/>
</dbReference>
<dbReference type="InterPro" id="IPR001810">
    <property type="entry name" value="F-box_dom"/>
</dbReference>